<keyword evidence="1" id="KW-1133">Transmembrane helix</keyword>
<feature type="transmembrane region" description="Helical" evidence="1">
    <location>
        <begin position="241"/>
        <end position="259"/>
    </location>
</feature>
<evidence type="ECO:0000313" key="2">
    <source>
        <dbReference type="EMBL" id="NIH57890.1"/>
    </source>
</evidence>
<name>A0ABX0SHL2_9ACTN</name>
<accession>A0ABX0SHL2</accession>
<feature type="transmembrane region" description="Helical" evidence="1">
    <location>
        <begin position="125"/>
        <end position="154"/>
    </location>
</feature>
<sequence>MNTLAGLRTPLCLGLRRDWLFWLCWMVGLALLPAFTATSYDQLIPPGTDPSATIEPLRNSPAMLALLGPAFDLYSKGGFVMWRVGGFTSVFVGMAAGFGVIRATRAEEEAGRLELIRSGSLGRHAPLGAAIVLATIGSLGTGLLTGVLTVAVGLPATGSVAAGLAMASTGLVFTGIGAVVAQVFESARTARYWTIGAIWGGMFVLRMMVDGAGPDAGISFARWLIPLEWGMLIRPWADERWWVFLLSVALFAVLVLLAFRLESTRDHGAGLTRTRPGRPSAAAWLAGPFGLAWRLQRGGLVGWSLGLLLGAVGTGSIMSQMDQSIEANPEIGAMLEKMGGTSNVEMAFYIAMLDIMATVAGIMGATILHRLRAEEARGHAEALLATAVPRWRLALSHLAWAVVLPCLVFIGVGALLPLVQAGSSGDYSAIGQYTRAAAALTPGIVFVVGLAMLLIGWFPRLTGLVWAVLGWTMFATWFAVLFQVPEWLTKVQPWGYLAHLPRDAMDWPAFAVESVIGVALLVAGLVGYRHRSIPA</sequence>
<feature type="transmembrane region" description="Helical" evidence="1">
    <location>
        <begin position="20"/>
        <end position="40"/>
    </location>
</feature>
<protein>
    <submittedName>
        <fullName evidence="2">ABC-2 type transport system permease protein</fullName>
    </submittedName>
</protein>
<evidence type="ECO:0000313" key="3">
    <source>
        <dbReference type="Proteomes" id="UP000749311"/>
    </source>
</evidence>
<feature type="transmembrane region" description="Helical" evidence="1">
    <location>
        <begin position="464"/>
        <end position="484"/>
    </location>
</feature>
<feature type="transmembrane region" description="Helical" evidence="1">
    <location>
        <begin position="436"/>
        <end position="457"/>
    </location>
</feature>
<keyword evidence="3" id="KW-1185">Reference proteome</keyword>
<keyword evidence="1" id="KW-0472">Membrane</keyword>
<dbReference type="Proteomes" id="UP000749311">
    <property type="component" value="Unassembled WGS sequence"/>
</dbReference>
<feature type="transmembrane region" description="Helical" evidence="1">
    <location>
        <begin position="398"/>
        <end position="416"/>
    </location>
</feature>
<organism evidence="2 3">
    <name type="scientific">Brooklawnia cerclae</name>
    <dbReference type="NCBI Taxonomy" id="349934"/>
    <lineage>
        <taxon>Bacteria</taxon>
        <taxon>Bacillati</taxon>
        <taxon>Actinomycetota</taxon>
        <taxon>Actinomycetes</taxon>
        <taxon>Propionibacteriales</taxon>
        <taxon>Propionibacteriaceae</taxon>
        <taxon>Brooklawnia</taxon>
    </lineage>
</organism>
<dbReference type="RefSeq" id="WP_167168340.1">
    <property type="nucleotide sequence ID" value="NZ_BAAAOO010000007.1"/>
</dbReference>
<evidence type="ECO:0000256" key="1">
    <source>
        <dbReference type="SAM" id="Phobius"/>
    </source>
</evidence>
<feature type="transmembrane region" description="Helical" evidence="1">
    <location>
        <begin position="300"/>
        <end position="319"/>
    </location>
</feature>
<keyword evidence="1" id="KW-0812">Transmembrane</keyword>
<comment type="caution">
    <text evidence="2">The sequence shown here is derived from an EMBL/GenBank/DDBJ whole genome shotgun (WGS) entry which is preliminary data.</text>
</comment>
<feature type="transmembrane region" description="Helical" evidence="1">
    <location>
        <begin position="192"/>
        <end position="209"/>
    </location>
</feature>
<feature type="transmembrane region" description="Helical" evidence="1">
    <location>
        <begin position="346"/>
        <end position="368"/>
    </location>
</feature>
<dbReference type="EMBL" id="JAAMOZ010000001">
    <property type="protein sequence ID" value="NIH57890.1"/>
    <property type="molecule type" value="Genomic_DNA"/>
</dbReference>
<proteinExistence type="predicted"/>
<feature type="transmembrane region" description="Helical" evidence="1">
    <location>
        <begin position="507"/>
        <end position="528"/>
    </location>
</feature>
<gene>
    <name evidence="2" type="ORF">FB473_002535</name>
</gene>
<reference evidence="2 3" key="1">
    <citation type="submission" date="2020-02" db="EMBL/GenBank/DDBJ databases">
        <title>Sequencing the genomes of 1000 actinobacteria strains.</title>
        <authorList>
            <person name="Klenk H.-P."/>
        </authorList>
    </citation>
    <scope>NUCLEOTIDE SEQUENCE [LARGE SCALE GENOMIC DNA]</scope>
    <source>
        <strain evidence="2 3">DSM 19609</strain>
    </source>
</reference>
<feature type="transmembrane region" description="Helical" evidence="1">
    <location>
        <begin position="160"/>
        <end position="180"/>
    </location>
</feature>
<feature type="transmembrane region" description="Helical" evidence="1">
    <location>
        <begin position="80"/>
        <end position="104"/>
    </location>
</feature>